<evidence type="ECO:0000256" key="15">
    <source>
        <dbReference type="ARBA" id="ARBA00034078"/>
    </source>
</evidence>
<evidence type="ECO:0000256" key="18">
    <source>
        <dbReference type="SAM" id="MobiDB-lite"/>
    </source>
</evidence>
<comment type="pathway">
    <text evidence="13">Amino-acid biosynthesis; L-isoleucine biosynthesis; L-isoleucine from 2-oxobutanoate: step 3/4.</text>
</comment>
<accession>A0A1C7M1E2</accession>
<dbReference type="SUPFAM" id="SSF48452">
    <property type="entry name" value="TPR-like"/>
    <property type="match status" value="1"/>
</dbReference>
<evidence type="ECO:0000256" key="12">
    <source>
        <dbReference type="ARBA" id="ARBA00029436"/>
    </source>
</evidence>
<reference evidence="21 22" key="1">
    <citation type="submission" date="2016-03" db="EMBL/GenBank/DDBJ databases">
        <title>Whole genome sequencing of Grifola frondosa 9006-11.</title>
        <authorList>
            <person name="Min B."/>
            <person name="Park H."/>
            <person name="Kim J.-G."/>
            <person name="Cho H."/>
            <person name="Oh Y.-L."/>
            <person name="Kong W.-S."/>
            <person name="Choi I.-G."/>
        </authorList>
    </citation>
    <scope>NUCLEOTIDE SEQUENCE [LARGE SCALE GENOMIC DNA]</scope>
    <source>
        <strain evidence="21 22">9006-11</strain>
    </source>
</reference>
<dbReference type="NCBIfam" id="NF002068">
    <property type="entry name" value="PRK00911.1"/>
    <property type="match status" value="1"/>
</dbReference>
<dbReference type="InterPro" id="IPR019734">
    <property type="entry name" value="TPR_rpt"/>
</dbReference>
<evidence type="ECO:0000256" key="7">
    <source>
        <dbReference type="ARBA" id="ARBA00023004"/>
    </source>
</evidence>
<dbReference type="PANTHER" id="PTHR21000:SF5">
    <property type="entry name" value="DIHYDROXY-ACID DEHYDRATASE, MITOCHONDRIAL"/>
    <property type="match status" value="1"/>
</dbReference>
<gene>
    <name evidence="21" type="primary">ilvD</name>
    <name evidence="21" type="ORF">A0H81_09029</name>
</gene>
<comment type="catalytic activity">
    <reaction evidence="11">
        <text>(2R)-2,3-dihydroxy-3-methylbutanoate = 3-methyl-2-oxobutanoate + H2O</text>
        <dbReference type="Rhea" id="RHEA:24809"/>
        <dbReference type="ChEBI" id="CHEBI:11851"/>
        <dbReference type="ChEBI" id="CHEBI:15377"/>
        <dbReference type="ChEBI" id="CHEBI:49072"/>
        <dbReference type="EC" id="4.2.1.9"/>
    </reaction>
    <physiologicalReaction direction="left-to-right" evidence="11">
        <dbReference type="Rhea" id="RHEA:24810"/>
    </physiologicalReaction>
</comment>
<evidence type="ECO:0000256" key="13">
    <source>
        <dbReference type="ARBA" id="ARBA00029437"/>
    </source>
</evidence>
<feature type="repeat" description="TPR" evidence="17">
    <location>
        <begin position="495"/>
        <end position="528"/>
    </location>
</feature>
<dbReference type="STRING" id="5627.A0A1C7M1E2"/>
<dbReference type="InterPro" id="IPR011990">
    <property type="entry name" value="TPR-like_helical_dom_sf"/>
</dbReference>
<dbReference type="NCBIfam" id="TIGR00110">
    <property type="entry name" value="ilvD"/>
    <property type="match status" value="1"/>
</dbReference>
<dbReference type="PROSITE" id="PS50005">
    <property type="entry name" value="TPR"/>
    <property type="match status" value="3"/>
</dbReference>
<keyword evidence="5" id="KW-0479">Metal-binding</keyword>
<dbReference type="Gene3D" id="1.25.40.10">
    <property type="entry name" value="Tetratricopeptide repeat domain"/>
    <property type="match status" value="1"/>
</dbReference>
<evidence type="ECO:0000256" key="3">
    <source>
        <dbReference type="ARBA" id="ARBA00022605"/>
    </source>
</evidence>
<dbReference type="HAMAP" id="MF_00012">
    <property type="entry name" value="IlvD"/>
    <property type="match status" value="1"/>
</dbReference>
<evidence type="ECO:0000256" key="11">
    <source>
        <dbReference type="ARBA" id="ARBA00029304"/>
    </source>
</evidence>
<dbReference type="InterPro" id="IPR004404">
    <property type="entry name" value="DihydroxyA_deHydtase"/>
</dbReference>
<dbReference type="OMA" id="SAWHSHD"/>
<evidence type="ECO:0000256" key="5">
    <source>
        <dbReference type="ARBA" id="ARBA00022723"/>
    </source>
</evidence>
<keyword evidence="17" id="KW-0802">TPR repeat</keyword>
<dbReference type="UniPathway" id="UPA00049">
    <property type="reaction ID" value="UER00061"/>
</dbReference>
<comment type="cofactor">
    <cofactor evidence="15">
        <name>[2Fe-2S] cluster</name>
        <dbReference type="ChEBI" id="CHEBI:190135"/>
    </cofactor>
</comment>
<proteinExistence type="inferred from homology"/>
<dbReference type="EC" id="4.2.1.9" evidence="14"/>
<evidence type="ECO:0000256" key="14">
    <source>
        <dbReference type="ARBA" id="ARBA00029490"/>
    </source>
</evidence>
<keyword evidence="9" id="KW-0456">Lyase</keyword>
<keyword evidence="8" id="KW-0411">Iron-sulfur</keyword>
<evidence type="ECO:0000256" key="2">
    <source>
        <dbReference type="ARBA" id="ARBA00006486"/>
    </source>
</evidence>
<comment type="pathway">
    <text evidence="12">Amino-acid biosynthesis; L-valine biosynthesis; L-valine from pyruvate: step 3/4.</text>
</comment>
<comment type="caution">
    <text evidence="21">The sequence shown here is derived from an EMBL/GenBank/DDBJ whole genome shotgun (WGS) entry which is preliminary data.</text>
</comment>
<comment type="catalytic activity">
    <reaction evidence="16">
        <text>(2R,3R)-2,3-dihydroxy-3-methylpentanoate = (S)-3-methyl-2-oxopentanoate + H2O</text>
        <dbReference type="Rhea" id="RHEA:27694"/>
        <dbReference type="ChEBI" id="CHEBI:15377"/>
        <dbReference type="ChEBI" id="CHEBI:35146"/>
        <dbReference type="ChEBI" id="CHEBI:49258"/>
        <dbReference type="EC" id="4.2.1.9"/>
    </reaction>
    <physiologicalReaction direction="left-to-right" evidence="16">
        <dbReference type="Rhea" id="RHEA:27695"/>
    </physiologicalReaction>
</comment>
<dbReference type="GO" id="GO:0046872">
    <property type="term" value="F:metal ion binding"/>
    <property type="evidence" value="ECO:0007669"/>
    <property type="project" value="UniProtKB-KW"/>
</dbReference>
<dbReference type="InterPro" id="IPR056740">
    <property type="entry name" value="ILV_EDD_C"/>
</dbReference>
<name>A0A1C7M1E2_GRIFR</name>
<evidence type="ECO:0000313" key="21">
    <source>
        <dbReference type="EMBL" id="OBZ70761.1"/>
    </source>
</evidence>
<dbReference type="AlphaFoldDB" id="A0A1C7M1E2"/>
<evidence type="ECO:0000256" key="17">
    <source>
        <dbReference type="PROSITE-ProRule" id="PRU00339"/>
    </source>
</evidence>
<feature type="domain" description="Dihydroxy-acid/6-phosphogluconate dehydratase N-terminal" evidence="19">
    <location>
        <begin position="683"/>
        <end position="1011"/>
    </location>
</feature>
<comment type="cofactor">
    <cofactor evidence="1">
        <name>Mg(2+)</name>
        <dbReference type="ChEBI" id="CHEBI:18420"/>
    </cofactor>
</comment>
<feature type="domain" description="Dihydroxy-acid/6-phosphogluconate dehydratase C-terminal" evidence="20">
    <location>
        <begin position="1024"/>
        <end position="1216"/>
    </location>
</feature>
<dbReference type="Proteomes" id="UP000092993">
    <property type="component" value="Unassembled WGS sequence"/>
</dbReference>
<dbReference type="EMBL" id="LUGG01000013">
    <property type="protein sequence ID" value="OBZ70761.1"/>
    <property type="molecule type" value="Genomic_DNA"/>
</dbReference>
<dbReference type="GO" id="GO:0005739">
    <property type="term" value="C:mitochondrion"/>
    <property type="evidence" value="ECO:0007669"/>
    <property type="project" value="TreeGrafter"/>
</dbReference>
<evidence type="ECO:0000256" key="1">
    <source>
        <dbReference type="ARBA" id="ARBA00001946"/>
    </source>
</evidence>
<keyword evidence="10" id="KW-0100">Branched-chain amino acid biosynthesis</keyword>
<dbReference type="FunFam" id="3.50.30.80:FF:000001">
    <property type="entry name" value="Dihydroxy-acid dehydratase"/>
    <property type="match status" value="1"/>
</dbReference>
<evidence type="ECO:0000259" key="20">
    <source>
        <dbReference type="Pfam" id="PF24877"/>
    </source>
</evidence>
<dbReference type="SUPFAM" id="SSF143975">
    <property type="entry name" value="IlvD/EDD N-terminal domain-like"/>
    <property type="match status" value="1"/>
</dbReference>
<keyword evidence="4" id="KW-0001">2Fe-2S</keyword>
<feature type="region of interest" description="Disordered" evidence="18">
    <location>
        <begin position="36"/>
        <end position="57"/>
    </location>
</feature>
<evidence type="ECO:0000313" key="22">
    <source>
        <dbReference type="Proteomes" id="UP000092993"/>
    </source>
</evidence>
<comment type="similarity">
    <text evidence="2">Belongs to the IlvD/Edd family.</text>
</comment>
<keyword evidence="3" id="KW-0028">Amino-acid biosynthesis</keyword>
<dbReference type="Pfam" id="PF24877">
    <property type="entry name" value="ILV_EDD_C"/>
    <property type="match status" value="1"/>
</dbReference>
<evidence type="ECO:0000259" key="19">
    <source>
        <dbReference type="Pfam" id="PF00920"/>
    </source>
</evidence>
<keyword evidence="6" id="KW-0460">Magnesium</keyword>
<evidence type="ECO:0000256" key="6">
    <source>
        <dbReference type="ARBA" id="ARBA00022842"/>
    </source>
</evidence>
<keyword evidence="22" id="KW-1185">Reference proteome</keyword>
<dbReference type="Pfam" id="PF00920">
    <property type="entry name" value="ILVD_EDD_N"/>
    <property type="match status" value="1"/>
</dbReference>
<dbReference type="InterPro" id="IPR042096">
    <property type="entry name" value="Dihydro-acid_dehy_C"/>
</dbReference>
<organism evidence="21 22">
    <name type="scientific">Grifola frondosa</name>
    <name type="common">Maitake</name>
    <name type="synonym">Polyporus frondosus</name>
    <dbReference type="NCBI Taxonomy" id="5627"/>
    <lineage>
        <taxon>Eukaryota</taxon>
        <taxon>Fungi</taxon>
        <taxon>Dikarya</taxon>
        <taxon>Basidiomycota</taxon>
        <taxon>Agaricomycotina</taxon>
        <taxon>Agaricomycetes</taxon>
        <taxon>Polyporales</taxon>
        <taxon>Grifolaceae</taxon>
        <taxon>Grifola</taxon>
    </lineage>
</organism>
<evidence type="ECO:0000256" key="8">
    <source>
        <dbReference type="ARBA" id="ARBA00023014"/>
    </source>
</evidence>
<dbReference type="GO" id="GO:0009099">
    <property type="term" value="P:L-valine biosynthetic process"/>
    <property type="evidence" value="ECO:0007669"/>
    <property type="project" value="UniProtKB-UniPathway"/>
</dbReference>
<dbReference type="PROSITE" id="PS00887">
    <property type="entry name" value="ILVD_EDD_2"/>
    <property type="match status" value="1"/>
</dbReference>
<feature type="repeat" description="TPR" evidence="17">
    <location>
        <begin position="529"/>
        <end position="562"/>
    </location>
</feature>
<dbReference type="InterPro" id="IPR037237">
    <property type="entry name" value="IlvD/EDD_N"/>
</dbReference>
<dbReference type="GO" id="GO:0004160">
    <property type="term" value="F:dihydroxy-acid dehydratase activity"/>
    <property type="evidence" value="ECO:0007669"/>
    <property type="project" value="UniProtKB-EC"/>
</dbReference>
<dbReference type="SUPFAM" id="SSF52016">
    <property type="entry name" value="LeuD/IlvD-like"/>
    <property type="match status" value="1"/>
</dbReference>
<dbReference type="UniPathway" id="UPA00047">
    <property type="reaction ID" value="UER00057"/>
</dbReference>
<dbReference type="PROSITE" id="PS00886">
    <property type="entry name" value="ILVD_EDD_1"/>
    <property type="match status" value="1"/>
</dbReference>
<feature type="region of interest" description="Disordered" evidence="18">
    <location>
        <begin position="114"/>
        <end position="149"/>
    </location>
</feature>
<dbReference type="GO" id="GO:0009097">
    <property type="term" value="P:isoleucine biosynthetic process"/>
    <property type="evidence" value="ECO:0007669"/>
    <property type="project" value="UniProtKB-UniPathway"/>
</dbReference>
<protein>
    <recommendedName>
        <fullName evidence="14">dihydroxy-acid dehydratase</fullName>
        <ecNumber evidence="14">4.2.1.9</ecNumber>
    </recommendedName>
</protein>
<evidence type="ECO:0000256" key="4">
    <source>
        <dbReference type="ARBA" id="ARBA00022714"/>
    </source>
</evidence>
<dbReference type="PANTHER" id="PTHR21000">
    <property type="entry name" value="DIHYDROXY-ACID DEHYDRATASE DAD"/>
    <property type="match status" value="1"/>
</dbReference>
<dbReference type="Pfam" id="PF13432">
    <property type="entry name" value="TPR_16"/>
    <property type="match status" value="1"/>
</dbReference>
<evidence type="ECO:0000256" key="9">
    <source>
        <dbReference type="ARBA" id="ARBA00023239"/>
    </source>
</evidence>
<evidence type="ECO:0000256" key="16">
    <source>
        <dbReference type="ARBA" id="ARBA00052865"/>
    </source>
</evidence>
<keyword evidence="7" id="KW-0408">Iron</keyword>
<dbReference type="InterPro" id="IPR050165">
    <property type="entry name" value="DHAD_IlvD/Edd"/>
</dbReference>
<evidence type="ECO:0000256" key="10">
    <source>
        <dbReference type="ARBA" id="ARBA00023304"/>
    </source>
</evidence>
<dbReference type="GO" id="GO:0051537">
    <property type="term" value="F:2 iron, 2 sulfur cluster binding"/>
    <property type="evidence" value="ECO:0007669"/>
    <property type="project" value="UniProtKB-KW"/>
</dbReference>
<dbReference type="InterPro" id="IPR020558">
    <property type="entry name" value="DiOHA_6PGluconate_deHydtase_CS"/>
</dbReference>
<feature type="compositionally biased region" description="Polar residues" evidence="18">
    <location>
        <begin position="123"/>
        <end position="132"/>
    </location>
</feature>
<dbReference type="OrthoDB" id="3851628at2759"/>
<sequence length="1219" mass="132221">MSLQGLISGAECAVPFNPLSQVLKHTEGDRSLQQDRIAGPSSARLHHLPTTSSAPGTERDIALARQFFDMTSQRSAAPSAFSAPRQLPPPEAAKMMGTMGSNLNAAWAEMLEGQSNRMRHSEPSSSAWTSQFDGGAQLSGPGPSLQQQNIHQQSEFGQMPFMANTSYSGGMSYGPAAYNMSMSPGFAQMTENGKGKGKEIDFEAAFAQVTASLSADQVEDSRTARLASIEDALRNTTLEDAQKDKDNLELGTDFEKVWDNLQQSEIPPPKEDMAKWEAQFNQMMSAERDDLDYDYGGMMKSAWEDGLNEYDILQDQAIQFDDNGLPILGEYVFEKDNRYLDPSASTRSALQDAKDLLAQNGSLSEAALLLEAAIQKGELGEGGYEAWILLGETRSMDEREAAAMRALTEGVKRAEQAGAAGEGMLSLAISFTNESLERASHAMLLRWLQARFPSVEIPEKAWQSLSNSAWHSHDQVTEVYLKLAREQYSRGEVDPDVQIGLGVLFYTNSDFSRAKDCFEAALRIRPKDYLLWNRLGSSLSNGNNPEEALGAYREALHLRPTYTRAIYNVGVACLNIGAHKEAAEHFLSALAMQESSGGEKSDQLWITLRRAFLAMSRPDLADQAKSTANVEDFRREGHTLPKASGSSNVVLNKYSGQLTQNKMRGGAQAMLYAVGLTEEDMSKPQIGISPIWWEGNPCNSHLLDLAFKIKEGCKQEGLVGLTFNTIGVSDAITMGTEGMRYSLPSRDIIADSIEAVTLAQHYDGNISVPGCDKNMPGCVIAAARHNRPTVIVYGGTIQPGVRTVDCPALGHHKGDNMTAADAFESYGAFAVGKIDEEQRLDVVRHACPGPGACGGMFTANTMSSALEVLGMSLPYSSSIPATYPEKVQECYKAAKYLKKLLELDLKPKDIMTRGSFLNAIAIVNVLGGSTNSVLHLLAMARAADVELNIDDFQKVADRTPYLADLKPSGKYVMEDLHKVGGIPALVKYLLKNTDLIDGSQITVTGKTLAENVADAPDLDFEKQDVVRSLSNPIKQTGHLTILRGNLAPETAVAKLTGKEGLRFEGVARCFDTLAPFYTALEAGEIKPGTVVIFRYQGPKGAPGMPEMLGPTGALMGAGLGGKTALITDGRFSGASRGFIIGHVVPEAFVGGPIALVKDGDKIVIDSASRAINWLVDEAEQAKRKAEWEAQGKREFREKRGVLFRYARDVAPANVGAYCD</sequence>
<dbReference type="Gene3D" id="3.50.30.80">
    <property type="entry name" value="IlvD/EDD C-terminal domain-like"/>
    <property type="match status" value="1"/>
</dbReference>
<feature type="repeat" description="TPR" evidence="17">
    <location>
        <begin position="563"/>
        <end position="596"/>
    </location>
</feature>
<dbReference type="SMART" id="SM00028">
    <property type="entry name" value="TPR"/>
    <property type="match status" value="4"/>
</dbReference>
<dbReference type="InterPro" id="IPR000581">
    <property type="entry name" value="ILV_EDD_N"/>
</dbReference>